<name>A0ABW3M9E9_9PSEU</name>
<keyword evidence="2" id="KW-1185">Reference proteome</keyword>
<gene>
    <name evidence="1" type="ORF">ACFQ1S_17170</name>
</gene>
<evidence type="ECO:0008006" key="3">
    <source>
        <dbReference type="Google" id="ProtNLM"/>
    </source>
</evidence>
<evidence type="ECO:0000313" key="1">
    <source>
        <dbReference type="EMBL" id="MFD1047153.1"/>
    </source>
</evidence>
<dbReference type="InterPro" id="IPR023213">
    <property type="entry name" value="CAT-like_dom_sf"/>
</dbReference>
<dbReference type="EMBL" id="JBHTIS010000950">
    <property type="protein sequence ID" value="MFD1047153.1"/>
    <property type="molecule type" value="Genomic_DNA"/>
</dbReference>
<proteinExistence type="predicted"/>
<accession>A0ABW3M9E9</accession>
<evidence type="ECO:0000313" key="2">
    <source>
        <dbReference type="Proteomes" id="UP001597045"/>
    </source>
</evidence>
<dbReference type="Gene3D" id="3.30.559.10">
    <property type="entry name" value="Chloramphenicol acetyltransferase-like domain"/>
    <property type="match status" value="1"/>
</dbReference>
<protein>
    <recommendedName>
        <fullName evidence="3">Condensation domain-containing protein</fullName>
    </recommendedName>
</protein>
<comment type="caution">
    <text evidence="1">The sequence shown here is derived from an EMBL/GenBank/DDBJ whole genome shotgun (WGS) entry which is preliminary data.</text>
</comment>
<organism evidence="1 2">
    <name type="scientific">Kibdelosporangium lantanae</name>
    <dbReference type="NCBI Taxonomy" id="1497396"/>
    <lineage>
        <taxon>Bacteria</taxon>
        <taxon>Bacillati</taxon>
        <taxon>Actinomycetota</taxon>
        <taxon>Actinomycetes</taxon>
        <taxon>Pseudonocardiales</taxon>
        <taxon>Pseudonocardiaceae</taxon>
        <taxon>Kibdelosporangium</taxon>
    </lineage>
</organism>
<reference evidence="2" key="1">
    <citation type="journal article" date="2019" name="Int. J. Syst. Evol. Microbiol.">
        <title>The Global Catalogue of Microorganisms (GCM) 10K type strain sequencing project: providing services to taxonomists for standard genome sequencing and annotation.</title>
        <authorList>
            <consortium name="The Broad Institute Genomics Platform"/>
            <consortium name="The Broad Institute Genome Sequencing Center for Infectious Disease"/>
            <person name="Wu L."/>
            <person name="Ma J."/>
        </authorList>
    </citation>
    <scope>NUCLEOTIDE SEQUENCE [LARGE SCALE GENOMIC DNA]</scope>
    <source>
        <strain evidence="2">JCM 31486</strain>
    </source>
</reference>
<feature type="non-terminal residue" evidence="1">
    <location>
        <position position="156"/>
    </location>
</feature>
<dbReference type="SUPFAM" id="SSF52777">
    <property type="entry name" value="CoA-dependent acyltransferases"/>
    <property type="match status" value="1"/>
</dbReference>
<dbReference type="Proteomes" id="UP001597045">
    <property type="component" value="Unassembled WGS sequence"/>
</dbReference>
<sequence length="156" mass="16906">MCNKIVRIGRDGPKPVSSKAEEKGVVLRFPLNPAQLRNLRNWAVVDLPGKTLRVSVSVTPPTSPAVARDALATLAGMHDALRSRLVREADGGLVQEVVDGAEMIVDEIESTPNPHPVDIRPEEHAARARLHMRGDAVVVVELTVSHVFCDGMGRQV</sequence>